<sequence length="767" mass="87900">MANLERDEVAILSDCHPQVSVEVLDSRFPRHVSRTRSVSISIPTTLTEPLERDTNIVGYTGPLRIQRITPFNQMSGPLHVTNRPGNLFRQNKVAPQSQAEESKTENFSSCCGIMGENDLQNYACKNEHLVRSGPLGMCSDPYCTTCPTYFKAIQKSSSNASGIFNHEFRNTLCDDAKNWARRLFTFLIPHVPRVINPHNKLVQQWNQFFIICCLVAIFVDPSFFFLLSVQKNNKCIVIDWAFTKLLVALRSMNDFIHFLNIVLQFRLAYVAPESRVVGAGELVDHPKKIALHYIKTSFFIDLFVVLPLPQIFILFVLPSHLGAGSAGANYANNLLRIVILVQHIPRLCRFLPMIFSPAGFVFESPWANFFINLFTFVLSGHVVGSWWYLFSLQRVNQCLREACDTTHIAGCTKFIDCGHGITEAYQHNNSWHNWRNNPVANACFTEDGFRDGYGIFIKAVNLTAHPNLSTRYFYSSFWGFQQISTLTGNLIPSYFVPEILFTKAILASGLLLFALLIGNIQNILQALGRRKLEMSLRRRDFEQWMSHRRLGDDIRRRVRQAERYNWAATRGVNEEMLLENLPEDLQREIRRHLFTFIKKVRIFALLDEPILDAICERLRQKTYIKGSKILYDGGLVEKMVFIVRGKLESVGEDGISAPLYEGSVCGEELLTWCLEHSLASKGCRKARIPRQKLVSNRRVICLTNVEAFSLRAADLEEVTGLFARFFRNPRVQGAIRYESPYWRCFAATSIQVAWKYRMKCLRRAKTT</sequence>
<protein>
    <submittedName>
        <fullName evidence="13">Probable cyclic nucleotide-gated ion channel 20, chloroplastic</fullName>
    </submittedName>
</protein>
<accession>A0A1S3V0M2</accession>
<evidence type="ECO:0000259" key="11">
    <source>
        <dbReference type="PROSITE" id="PS50042"/>
    </source>
</evidence>
<evidence type="ECO:0000256" key="4">
    <source>
        <dbReference type="ARBA" id="ARBA00022692"/>
    </source>
</evidence>
<keyword evidence="4 10" id="KW-0812">Transmembrane</keyword>
<evidence type="ECO:0000256" key="8">
    <source>
        <dbReference type="ARBA" id="ARBA00023286"/>
    </source>
</evidence>
<dbReference type="KEGG" id="vra:106770601"/>
<evidence type="ECO:0000256" key="9">
    <source>
        <dbReference type="ARBA" id="ARBA00023303"/>
    </source>
</evidence>
<dbReference type="SUPFAM" id="SSF81324">
    <property type="entry name" value="Voltage-gated potassium channels"/>
    <property type="match status" value="1"/>
</dbReference>
<feature type="transmembrane region" description="Helical" evidence="10">
    <location>
        <begin position="504"/>
        <end position="528"/>
    </location>
</feature>
<dbReference type="SUPFAM" id="SSF51206">
    <property type="entry name" value="cAMP-binding domain-like"/>
    <property type="match status" value="1"/>
</dbReference>
<dbReference type="AlphaFoldDB" id="A0A1S3V0M2"/>
<feature type="transmembrane region" description="Helical" evidence="10">
    <location>
        <begin position="369"/>
        <end position="390"/>
    </location>
</feature>
<feature type="domain" description="Cyclic nucleotide-binding" evidence="11">
    <location>
        <begin position="602"/>
        <end position="670"/>
    </location>
</feature>
<dbReference type="GO" id="GO:0016020">
    <property type="term" value="C:membrane"/>
    <property type="evidence" value="ECO:0007669"/>
    <property type="project" value="UniProtKB-SubCell"/>
</dbReference>
<name>A0A1S3V0M2_VIGRR</name>
<dbReference type="RefSeq" id="XP_014511891.1">
    <property type="nucleotide sequence ID" value="XM_014656405.2"/>
</dbReference>
<gene>
    <name evidence="13" type="primary">LOC106770601</name>
</gene>
<proteinExistence type="inferred from homology"/>
<dbReference type="SMART" id="SM00100">
    <property type="entry name" value="cNMP"/>
    <property type="match status" value="1"/>
</dbReference>
<evidence type="ECO:0000256" key="5">
    <source>
        <dbReference type="ARBA" id="ARBA00022989"/>
    </source>
</evidence>
<keyword evidence="5 10" id="KW-1133">Transmembrane helix</keyword>
<dbReference type="Pfam" id="PF00520">
    <property type="entry name" value="Ion_trans"/>
    <property type="match status" value="1"/>
</dbReference>
<evidence type="ECO:0000256" key="7">
    <source>
        <dbReference type="ARBA" id="ARBA00023136"/>
    </source>
</evidence>
<dbReference type="PANTHER" id="PTHR45651:SF11">
    <property type="entry name" value="CYCLIC NUCLEOTIDE-GATED ION CHANNEL 20, CHLOROPLASTIC-RELATED"/>
    <property type="match status" value="1"/>
</dbReference>
<dbReference type="OrthoDB" id="421226at2759"/>
<keyword evidence="6" id="KW-0406">Ion transport</keyword>
<dbReference type="PANTHER" id="PTHR45651">
    <property type="entry name" value="CYCLIC NUCLEOTIDE-GATED ION CHANNEL 15-RELATED-RELATED"/>
    <property type="match status" value="1"/>
</dbReference>
<evidence type="ECO:0000256" key="1">
    <source>
        <dbReference type="ARBA" id="ARBA00004141"/>
    </source>
</evidence>
<evidence type="ECO:0000256" key="2">
    <source>
        <dbReference type="ARBA" id="ARBA00010486"/>
    </source>
</evidence>
<dbReference type="GO" id="GO:0005216">
    <property type="term" value="F:monoatomic ion channel activity"/>
    <property type="evidence" value="ECO:0007669"/>
    <property type="project" value="InterPro"/>
</dbReference>
<keyword evidence="9" id="KW-0407">Ion channel</keyword>
<evidence type="ECO:0000313" key="12">
    <source>
        <dbReference type="Proteomes" id="UP000087766"/>
    </source>
</evidence>
<comment type="subcellular location">
    <subcellularLocation>
        <location evidence="1">Membrane</location>
        <topology evidence="1">Multi-pass membrane protein</topology>
    </subcellularLocation>
</comment>
<dbReference type="GeneID" id="106770601"/>
<evidence type="ECO:0000256" key="3">
    <source>
        <dbReference type="ARBA" id="ARBA00022448"/>
    </source>
</evidence>
<dbReference type="Gene3D" id="1.10.287.630">
    <property type="entry name" value="Helix hairpin bin"/>
    <property type="match status" value="1"/>
</dbReference>
<dbReference type="InterPro" id="IPR018490">
    <property type="entry name" value="cNMP-bd_dom_sf"/>
</dbReference>
<evidence type="ECO:0000313" key="13">
    <source>
        <dbReference type="RefSeq" id="XP_014511891.1"/>
    </source>
</evidence>
<reference evidence="13" key="2">
    <citation type="submission" date="2025-08" db="UniProtKB">
        <authorList>
            <consortium name="RefSeq"/>
        </authorList>
    </citation>
    <scope>IDENTIFICATION</scope>
    <source>
        <tissue evidence="13">Leaf</tissue>
    </source>
</reference>
<comment type="similarity">
    <text evidence="2">Belongs to the cyclic nucleotide-gated cation channel (TC 1.A.1.5) family.</text>
</comment>
<organism evidence="12 13">
    <name type="scientific">Vigna radiata var. radiata</name>
    <name type="common">Mung bean</name>
    <name type="synonym">Phaseolus aureus</name>
    <dbReference type="NCBI Taxonomy" id="3916"/>
    <lineage>
        <taxon>Eukaryota</taxon>
        <taxon>Viridiplantae</taxon>
        <taxon>Streptophyta</taxon>
        <taxon>Embryophyta</taxon>
        <taxon>Tracheophyta</taxon>
        <taxon>Spermatophyta</taxon>
        <taxon>Magnoliopsida</taxon>
        <taxon>eudicotyledons</taxon>
        <taxon>Gunneridae</taxon>
        <taxon>Pentapetalae</taxon>
        <taxon>rosids</taxon>
        <taxon>fabids</taxon>
        <taxon>Fabales</taxon>
        <taxon>Fabaceae</taxon>
        <taxon>Papilionoideae</taxon>
        <taxon>50 kb inversion clade</taxon>
        <taxon>NPAAA clade</taxon>
        <taxon>indigoferoid/millettioid clade</taxon>
        <taxon>Phaseoleae</taxon>
        <taxon>Vigna</taxon>
    </lineage>
</organism>
<keyword evidence="3" id="KW-0813">Transport</keyword>
<dbReference type="Gene3D" id="1.10.287.70">
    <property type="match status" value="1"/>
</dbReference>
<dbReference type="PROSITE" id="PS50042">
    <property type="entry name" value="CNMP_BINDING_3"/>
    <property type="match status" value="1"/>
</dbReference>
<keyword evidence="7 10" id="KW-0472">Membrane</keyword>
<evidence type="ECO:0000256" key="10">
    <source>
        <dbReference type="SAM" id="Phobius"/>
    </source>
</evidence>
<evidence type="ECO:0000256" key="6">
    <source>
        <dbReference type="ARBA" id="ARBA00023065"/>
    </source>
</evidence>
<dbReference type="CDD" id="cd00038">
    <property type="entry name" value="CAP_ED"/>
    <property type="match status" value="1"/>
</dbReference>
<dbReference type="InterPro" id="IPR000595">
    <property type="entry name" value="cNMP-bd_dom"/>
</dbReference>
<reference evidence="12" key="1">
    <citation type="journal article" date="2014" name="Nat. Commun.">
        <title>Genome sequence of mungbean and insights into evolution within Vigna species.</title>
        <authorList>
            <person name="Kang Y.J."/>
            <person name="Kim S.K."/>
            <person name="Kim M.Y."/>
            <person name="Lestari P."/>
            <person name="Kim K.H."/>
            <person name="Ha B.K."/>
            <person name="Jun T.H."/>
            <person name="Hwang W.J."/>
            <person name="Lee T."/>
            <person name="Lee J."/>
            <person name="Shim S."/>
            <person name="Yoon M.Y."/>
            <person name="Jang Y.E."/>
            <person name="Han K.S."/>
            <person name="Taeprayoon P."/>
            <person name="Yoon N."/>
            <person name="Somta P."/>
            <person name="Tanya P."/>
            <person name="Kim K.S."/>
            <person name="Gwag J.G."/>
            <person name="Moon J.K."/>
            <person name="Lee Y.H."/>
            <person name="Park B.S."/>
            <person name="Bombarely A."/>
            <person name="Doyle J.J."/>
            <person name="Jackson S.A."/>
            <person name="Schafleitner R."/>
            <person name="Srinives P."/>
            <person name="Varshney R.K."/>
            <person name="Lee S.H."/>
        </authorList>
    </citation>
    <scope>NUCLEOTIDE SEQUENCE [LARGE SCALE GENOMIC DNA]</scope>
    <source>
        <strain evidence="12">cv. VC1973A</strain>
    </source>
</reference>
<dbReference type="InterPro" id="IPR005821">
    <property type="entry name" value="Ion_trans_dom"/>
</dbReference>
<dbReference type="Gene3D" id="2.60.120.10">
    <property type="entry name" value="Jelly Rolls"/>
    <property type="match status" value="1"/>
</dbReference>
<keyword evidence="8" id="KW-1071">Ligand-gated ion channel</keyword>
<keyword evidence="12" id="KW-1185">Reference proteome</keyword>
<dbReference type="Proteomes" id="UP000087766">
    <property type="component" value="Chromosome 1"/>
</dbReference>
<feature type="transmembrane region" description="Helical" evidence="10">
    <location>
        <begin position="298"/>
        <end position="317"/>
    </location>
</feature>
<dbReference type="InterPro" id="IPR014710">
    <property type="entry name" value="RmlC-like_jellyroll"/>
</dbReference>
<feature type="transmembrane region" description="Helical" evidence="10">
    <location>
        <begin position="208"/>
        <end position="227"/>
    </location>
</feature>